<name>A0AAP0F4L7_9MAGN</name>
<organism evidence="1 2">
    <name type="scientific">Stephania cephalantha</name>
    <dbReference type="NCBI Taxonomy" id="152367"/>
    <lineage>
        <taxon>Eukaryota</taxon>
        <taxon>Viridiplantae</taxon>
        <taxon>Streptophyta</taxon>
        <taxon>Embryophyta</taxon>
        <taxon>Tracheophyta</taxon>
        <taxon>Spermatophyta</taxon>
        <taxon>Magnoliopsida</taxon>
        <taxon>Ranunculales</taxon>
        <taxon>Menispermaceae</taxon>
        <taxon>Menispermoideae</taxon>
        <taxon>Cissampelideae</taxon>
        <taxon>Stephania</taxon>
    </lineage>
</organism>
<accession>A0AAP0F4L7</accession>
<gene>
    <name evidence="1" type="ORF">Scep_023969</name>
</gene>
<dbReference type="EMBL" id="JBBNAG010000010">
    <property type="protein sequence ID" value="KAK9100539.1"/>
    <property type="molecule type" value="Genomic_DNA"/>
</dbReference>
<evidence type="ECO:0000313" key="1">
    <source>
        <dbReference type="EMBL" id="KAK9100539.1"/>
    </source>
</evidence>
<comment type="caution">
    <text evidence="1">The sequence shown here is derived from an EMBL/GenBank/DDBJ whole genome shotgun (WGS) entry which is preliminary data.</text>
</comment>
<keyword evidence="2" id="KW-1185">Reference proteome</keyword>
<sequence>MESSPLMVVLVAMVEEKYATGSEVVADLLLARPAHRWLRTHYNKKNGFLGCAVESGAKNCMKWCIYKQRVQLQFDLPRGVYCTIDLEMRSH</sequence>
<protein>
    <submittedName>
        <fullName evidence="1">Uncharacterized protein</fullName>
    </submittedName>
</protein>
<evidence type="ECO:0000313" key="2">
    <source>
        <dbReference type="Proteomes" id="UP001419268"/>
    </source>
</evidence>
<proteinExistence type="predicted"/>
<dbReference type="AlphaFoldDB" id="A0AAP0F4L7"/>
<dbReference type="Proteomes" id="UP001419268">
    <property type="component" value="Unassembled WGS sequence"/>
</dbReference>
<reference evidence="1 2" key="1">
    <citation type="submission" date="2024-01" db="EMBL/GenBank/DDBJ databases">
        <title>Genome assemblies of Stephania.</title>
        <authorList>
            <person name="Yang L."/>
        </authorList>
    </citation>
    <scope>NUCLEOTIDE SEQUENCE [LARGE SCALE GENOMIC DNA]</scope>
    <source>
        <strain evidence="1">JXDWG</strain>
        <tissue evidence="1">Leaf</tissue>
    </source>
</reference>